<dbReference type="InterPro" id="IPR036563">
    <property type="entry name" value="MoaE_sf"/>
</dbReference>
<dbReference type="Pfam" id="PF02391">
    <property type="entry name" value="MoaE"/>
    <property type="match status" value="1"/>
</dbReference>
<evidence type="ECO:0000313" key="3">
    <source>
        <dbReference type="EMBL" id="CAB4766324.1"/>
    </source>
</evidence>
<evidence type="ECO:0000313" key="5">
    <source>
        <dbReference type="EMBL" id="CAB4865087.1"/>
    </source>
</evidence>
<name>A0A6J6RCY7_9ZZZZ</name>
<dbReference type="EMBL" id="CAFBMF010000063">
    <property type="protein sequence ID" value="CAB4903028.1"/>
    <property type="molecule type" value="Genomic_DNA"/>
</dbReference>
<gene>
    <name evidence="2" type="ORF">UFOPK2658_00906</name>
    <name evidence="3" type="ORF">UFOPK2880_00524</name>
    <name evidence="4" type="ORF">UFOPK3004_00882</name>
    <name evidence="5" type="ORF">UFOPK3304_00681</name>
    <name evidence="6" type="ORF">UFOPK3494_01039</name>
    <name evidence="7" type="ORF">UFOPK4134_00966</name>
</gene>
<feature type="region of interest" description="Disordered" evidence="1">
    <location>
        <begin position="160"/>
        <end position="187"/>
    </location>
</feature>
<dbReference type="EMBL" id="CAEZZP010000020">
    <property type="protein sequence ID" value="CAB4766324.1"/>
    <property type="molecule type" value="Genomic_DNA"/>
</dbReference>
<dbReference type="AlphaFoldDB" id="A0A6J6RCY7"/>
<dbReference type="PANTHER" id="PTHR23404">
    <property type="entry name" value="MOLYBDOPTERIN SYNTHASE RELATED"/>
    <property type="match status" value="1"/>
</dbReference>
<evidence type="ECO:0000256" key="1">
    <source>
        <dbReference type="SAM" id="MobiDB-lite"/>
    </source>
</evidence>
<sequence>MPKSGTRSSVHLGCNRYAQDVLVEKSADEWFAITDEPLSVGELYDWAVRPDCGAVVVFSGTVRDHAIEDGQFRSGVEFLEYEAYAEEVIPRFRAIAVEARQRWNEIGRFALVHRVGRIELGESSVIAVVSAAHRPEAFEAARFAIDALKSSAPIWKHETWDGGSDWGTGATAPVDASQVRSPEGAGH</sequence>
<dbReference type="EMBL" id="CAFBLJ010000026">
    <property type="protein sequence ID" value="CAB4865087.1"/>
    <property type="molecule type" value="Genomic_DNA"/>
</dbReference>
<dbReference type="GO" id="GO:0006777">
    <property type="term" value="P:Mo-molybdopterin cofactor biosynthetic process"/>
    <property type="evidence" value="ECO:0007669"/>
    <property type="project" value="InterPro"/>
</dbReference>
<accession>A0A6J6RCY7</accession>
<dbReference type="CDD" id="cd00756">
    <property type="entry name" value="MoaE"/>
    <property type="match status" value="1"/>
</dbReference>
<evidence type="ECO:0000313" key="2">
    <source>
        <dbReference type="EMBL" id="CAB4719318.1"/>
    </source>
</evidence>
<dbReference type="SUPFAM" id="SSF54690">
    <property type="entry name" value="Molybdopterin synthase subunit MoaE"/>
    <property type="match status" value="1"/>
</dbReference>
<dbReference type="InterPro" id="IPR003448">
    <property type="entry name" value="Mopterin_biosynth_MoaE"/>
</dbReference>
<evidence type="ECO:0000313" key="6">
    <source>
        <dbReference type="EMBL" id="CAB4903028.1"/>
    </source>
</evidence>
<evidence type="ECO:0000313" key="4">
    <source>
        <dbReference type="EMBL" id="CAB4804914.1"/>
    </source>
</evidence>
<organism evidence="2">
    <name type="scientific">freshwater metagenome</name>
    <dbReference type="NCBI Taxonomy" id="449393"/>
    <lineage>
        <taxon>unclassified sequences</taxon>
        <taxon>metagenomes</taxon>
        <taxon>ecological metagenomes</taxon>
    </lineage>
</organism>
<evidence type="ECO:0000313" key="7">
    <source>
        <dbReference type="EMBL" id="CAB5030914.1"/>
    </source>
</evidence>
<protein>
    <submittedName>
        <fullName evidence="2">Unannotated protein</fullName>
    </submittedName>
</protein>
<reference evidence="2" key="1">
    <citation type="submission" date="2020-05" db="EMBL/GenBank/DDBJ databases">
        <authorList>
            <person name="Chiriac C."/>
            <person name="Salcher M."/>
            <person name="Ghai R."/>
            <person name="Kavagutti S V."/>
        </authorList>
    </citation>
    <scope>NUCLEOTIDE SEQUENCE</scope>
</reference>
<dbReference type="EMBL" id="CAFAAL010000067">
    <property type="protein sequence ID" value="CAB4804914.1"/>
    <property type="molecule type" value="Genomic_DNA"/>
</dbReference>
<proteinExistence type="predicted"/>
<dbReference type="Gene3D" id="3.90.1170.40">
    <property type="entry name" value="Molybdopterin biosynthesis MoaE subunit"/>
    <property type="match status" value="1"/>
</dbReference>
<dbReference type="EMBL" id="CAFBPS010000066">
    <property type="protein sequence ID" value="CAB5030914.1"/>
    <property type="molecule type" value="Genomic_DNA"/>
</dbReference>
<dbReference type="EMBL" id="CAEZYH010000031">
    <property type="protein sequence ID" value="CAB4719318.1"/>
    <property type="molecule type" value="Genomic_DNA"/>
</dbReference>